<dbReference type="OrthoDB" id="412788at2759"/>
<dbReference type="NCBIfam" id="NF041278">
    <property type="entry name" value="CmcJ_NvfI_EfuI"/>
    <property type="match status" value="1"/>
</dbReference>
<dbReference type="RefSeq" id="XP_008719662.1">
    <property type="nucleotide sequence ID" value="XM_008721440.1"/>
</dbReference>
<evidence type="ECO:0000313" key="3">
    <source>
        <dbReference type="Proteomes" id="UP000030752"/>
    </source>
</evidence>
<organism evidence="2 3">
    <name type="scientific">Cyphellophora europaea (strain CBS 101466)</name>
    <name type="common">Phialophora europaea</name>
    <dbReference type="NCBI Taxonomy" id="1220924"/>
    <lineage>
        <taxon>Eukaryota</taxon>
        <taxon>Fungi</taxon>
        <taxon>Dikarya</taxon>
        <taxon>Ascomycota</taxon>
        <taxon>Pezizomycotina</taxon>
        <taxon>Eurotiomycetes</taxon>
        <taxon>Chaetothyriomycetidae</taxon>
        <taxon>Chaetothyriales</taxon>
        <taxon>Cyphellophoraceae</taxon>
        <taxon>Cyphellophora</taxon>
    </lineage>
</organism>
<dbReference type="STRING" id="1220924.W2RP81"/>
<sequence>MSPAATTSDVEAIFRFNDPDPDITAEDRALFAIAAAKTVTEKKLTLHDLRTANHLPSDSECLHKHGFTVVRNSVDTNAWSSAENIDSIYIPAISSLLKDLTGCKTVLVNNVAFRRKRVKQQADPKFYHKPGGMLDTLAKSMPTDRPFITPFEVEKTIEPARGIHVDYTLTGLRNTIRHCRADFAEAGAEHLRALDDNSPTRGPRVAAFSIWRPLKTVTRDPIAVLDYKTATPSRWKTFEYRSPGYKGEFLLEATAVNAPDEDEADEPKFYYVSEQRPDEVMIIKFADSESEIDSDVAAGCGHGSPAIVGQYGETRESIEARVLAFW</sequence>
<dbReference type="HOGENOM" id="CLU_042688_4_1_1"/>
<gene>
    <name evidence="2" type="ORF">HMPREF1541_07115</name>
</gene>
<evidence type="ECO:0000313" key="2">
    <source>
        <dbReference type="EMBL" id="ETN37493.1"/>
    </source>
</evidence>
<dbReference type="EMBL" id="KB822723">
    <property type="protein sequence ID" value="ETN37493.1"/>
    <property type="molecule type" value="Genomic_DNA"/>
</dbReference>
<name>W2RP81_CYPE1</name>
<dbReference type="PANTHER" id="PTHR34598:SF3">
    <property type="entry name" value="OXIDOREDUCTASE AN1597"/>
    <property type="match status" value="1"/>
</dbReference>
<keyword evidence="3" id="KW-1185">Reference proteome</keyword>
<comment type="similarity">
    <text evidence="1">Belongs to the asaB hydroxylase/desaturase family.</text>
</comment>
<evidence type="ECO:0000256" key="1">
    <source>
        <dbReference type="ARBA" id="ARBA00023604"/>
    </source>
</evidence>
<dbReference type="eggNOG" id="ENOG502QXTI">
    <property type="taxonomic scope" value="Eukaryota"/>
</dbReference>
<dbReference type="GeneID" id="19974454"/>
<dbReference type="InterPro" id="IPR044053">
    <property type="entry name" value="AsaB-like"/>
</dbReference>
<dbReference type="Proteomes" id="UP000030752">
    <property type="component" value="Unassembled WGS sequence"/>
</dbReference>
<protein>
    <submittedName>
        <fullName evidence="2">Uncharacterized protein</fullName>
    </submittedName>
</protein>
<accession>W2RP81</accession>
<dbReference type="AlphaFoldDB" id="W2RP81"/>
<dbReference type="GO" id="GO:0016491">
    <property type="term" value="F:oxidoreductase activity"/>
    <property type="evidence" value="ECO:0007669"/>
    <property type="project" value="InterPro"/>
</dbReference>
<dbReference type="InParanoid" id="W2RP81"/>
<dbReference type="VEuPathDB" id="FungiDB:HMPREF1541_07115"/>
<reference evidence="2 3" key="1">
    <citation type="submission" date="2013-03" db="EMBL/GenBank/DDBJ databases">
        <title>The Genome Sequence of Phialophora europaea CBS 101466.</title>
        <authorList>
            <consortium name="The Broad Institute Genomics Platform"/>
            <person name="Cuomo C."/>
            <person name="de Hoog S."/>
            <person name="Gorbushina A."/>
            <person name="Walker B."/>
            <person name="Young S.K."/>
            <person name="Zeng Q."/>
            <person name="Gargeya S."/>
            <person name="Fitzgerald M."/>
            <person name="Haas B."/>
            <person name="Abouelleil A."/>
            <person name="Allen A.W."/>
            <person name="Alvarado L."/>
            <person name="Arachchi H.M."/>
            <person name="Berlin A.M."/>
            <person name="Chapman S.B."/>
            <person name="Gainer-Dewar J."/>
            <person name="Goldberg J."/>
            <person name="Griggs A."/>
            <person name="Gujja S."/>
            <person name="Hansen M."/>
            <person name="Howarth C."/>
            <person name="Imamovic A."/>
            <person name="Ireland A."/>
            <person name="Larimer J."/>
            <person name="McCowan C."/>
            <person name="Murphy C."/>
            <person name="Pearson M."/>
            <person name="Poon T.W."/>
            <person name="Priest M."/>
            <person name="Roberts A."/>
            <person name="Saif S."/>
            <person name="Shea T."/>
            <person name="Sisk P."/>
            <person name="Sykes S."/>
            <person name="Wortman J."/>
            <person name="Nusbaum C."/>
            <person name="Birren B."/>
        </authorList>
    </citation>
    <scope>NUCLEOTIDE SEQUENCE [LARGE SCALE GENOMIC DNA]</scope>
    <source>
        <strain evidence="2 3">CBS 101466</strain>
    </source>
</reference>
<dbReference type="PANTHER" id="PTHR34598">
    <property type="entry name" value="BLL6449 PROTEIN"/>
    <property type="match status" value="1"/>
</dbReference>
<proteinExistence type="inferred from homology"/>